<sequence>MKGSNPLNNIAANLGVTPTVLTQLATGDDQEFRELVRGILSMLPENEVMLVASDPEINLEFLEYLAHLFETNTKILLTILQNPASTPQCKHYIVTQLPNDVIIALLKNPNLPPEIHRMLTTRSQFMNQLSEDKVASSSQHDEFKIKMKVSRLLNDLEANLGLTIEAFLQIRAQNDEQSREFVREVYSAIPENDALIVSRDPQTSPKILDDLSLLFDTNHKVLLTLLHNPSTDIQTQLFILDHLPEHIGQSLAESPKTPPKVLQLLGEYFTSSSKILKTILQNPSTPAEARKAIEVISMGEELEEAFELPETAVVEPDARDEIIPTSDEVDAKIALCVNKLYDINADIVTEFIKQARSEIVKRLSLIANANRIILRTIVRHPSLSIEELEHINMDMFISLLKKSSPDAIDDEAVLDMIRRSINI</sequence>
<accession>A0A2G6KKA0</accession>
<dbReference type="Proteomes" id="UP000230821">
    <property type="component" value="Unassembled WGS sequence"/>
</dbReference>
<dbReference type="AlphaFoldDB" id="A0A2G6KKA0"/>
<organism evidence="1 2">
    <name type="scientific">candidate division KSB3 bacterium</name>
    <dbReference type="NCBI Taxonomy" id="2044937"/>
    <lineage>
        <taxon>Bacteria</taxon>
        <taxon>candidate division KSB3</taxon>
    </lineage>
</organism>
<gene>
    <name evidence="1" type="ORF">CSA56_01595</name>
</gene>
<proteinExistence type="predicted"/>
<dbReference type="EMBL" id="PDSK01000026">
    <property type="protein sequence ID" value="PIE36065.1"/>
    <property type="molecule type" value="Genomic_DNA"/>
</dbReference>
<evidence type="ECO:0000313" key="2">
    <source>
        <dbReference type="Proteomes" id="UP000230821"/>
    </source>
</evidence>
<comment type="caution">
    <text evidence="1">The sequence shown here is derived from an EMBL/GenBank/DDBJ whole genome shotgun (WGS) entry which is preliminary data.</text>
</comment>
<protein>
    <submittedName>
        <fullName evidence="1">Uncharacterized protein</fullName>
    </submittedName>
</protein>
<reference evidence="1 2" key="1">
    <citation type="submission" date="2017-10" db="EMBL/GenBank/DDBJ databases">
        <title>Novel microbial diversity and functional potential in the marine mammal oral microbiome.</title>
        <authorList>
            <person name="Dudek N.K."/>
            <person name="Sun C.L."/>
            <person name="Burstein D."/>
            <person name="Kantor R.S."/>
            <person name="Aliaga Goltsman D.S."/>
            <person name="Bik E.M."/>
            <person name="Thomas B.C."/>
            <person name="Banfield J.F."/>
            <person name="Relman D.A."/>
        </authorList>
    </citation>
    <scope>NUCLEOTIDE SEQUENCE [LARGE SCALE GENOMIC DNA]</scope>
    <source>
        <strain evidence="1">DOLJORAL78_47_16</strain>
    </source>
</reference>
<evidence type="ECO:0000313" key="1">
    <source>
        <dbReference type="EMBL" id="PIE36065.1"/>
    </source>
</evidence>
<name>A0A2G6KKA0_9BACT</name>